<accession>A0ABN9SI57</accession>
<dbReference type="Pfam" id="PF02037">
    <property type="entry name" value="SAP"/>
    <property type="match status" value="1"/>
</dbReference>
<feature type="region of interest" description="Disordered" evidence="1">
    <location>
        <begin position="901"/>
        <end position="936"/>
    </location>
</feature>
<dbReference type="Pfam" id="PF01424">
    <property type="entry name" value="R3H"/>
    <property type="match status" value="1"/>
</dbReference>
<protein>
    <recommendedName>
        <fullName evidence="7">SAP domain-containing protein</fullName>
    </recommendedName>
</protein>
<feature type="region of interest" description="Disordered" evidence="1">
    <location>
        <begin position="279"/>
        <end position="313"/>
    </location>
</feature>
<dbReference type="Proteomes" id="UP001189429">
    <property type="component" value="Unassembled WGS sequence"/>
</dbReference>
<dbReference type="Gene3D" id="1.10.1200.10">
    <property type="entry name" value="ACP-like"/>
    <property type="match status" value="1"/>
</dbReference>
<dbReference type="InterPro" id="IPR036867">
    <property type="entry name" value="R3H_dom_sf"/>
</dbReference>
<evidence type="ECO:0000259" key="3">
    <source>
        <dbReference type="PROSITE" id="PS50800"/>
    </source>
</evidence>
<dbReference type="SMART" id="SM00513">
    <property type="entry name" value="SAP"/>
    <property type="match status" value="1"/>
</dbReference>
<comment type="caution">
    <text evidence="5">The sequence shown here is derived from an EMBL/GenBank/DDBJ whole genome shotgun (WGS) entry which is preliminary data.</text>
</comment>
<evidence type="ECO:0000259" key="2">
    <source>
        <dbReference type="PROSITE" id="PS50075"/>
    </source>
</evidence>
<dbReference type="InterPro" id="IPR009081">
    <property type="entry name" value="PP-bd_ACP"/>
</dbReference>
<proteinExistence type="predicted"/>
<dbReference type="SUPFAM" id="SSF47336">
    <property type="entry name" value="ACP-like"/>
    <property type="match status" value="1"/>
</dbReference>
<dbReference type="PROSITE" id="PS51061">
    <property type="entry name" value="R3H"/>
    <property type="match status" value="1"/>
</dbReference>
<dbReference type="InterPro" id="IPR036736">
    <property type="entry name" value="ACP-like_sf"/>
</dbReference>
<dbReference type="Gene3D" id="3.30.1370.50">
    <property type="entry name" value="R3H-like domain"/>
    <property type="match status" value="1"/>
</dbReference>
<dbReference type="InterPro" id="IPR001374">
    <property type="entry name" value="R3H_dom"/>
</dbReference>
<organism evidence="5 6">
    <name type="scientific">Prorocentrum cordatum</name>
    <dbReference type="NCBI Taxonomy" id="2364126"/>
    <lineage>
        <taxon>Eukaryota</taxon>
        <taxon>Sar</taxon>
        <taxon>Alveolata</taxon>
        <taxon>Dinophyceae</taxon>
        <taxon>Prorocentrales</taxon>
        <taxon>Prorocentraceae</taxon>
        <taxon>Prorocentrum</taxon>
    </lineage>
</organism>
<gene>
    <name evidence="5" type="ORF">PCOR1329_LOCUS29709</name>
</gene>
<reference evidence="5" key="1">
    <citation type="submission" date="2023-10" db="EMBL/GenBank/DDBJ databases">
        <authorList>
            <person name="Chen Y."/>
            <person name="Shah S."/>
            <person name="Dougan E. K."/>
            <person name="Thang M."/>
            <person name="Chan C."/>
        </authorList>
    </citation>
    <scope>NUCLEOTIDE SEQUENCE [LARGE SCALE GENOMIC DNA]</scope>
</reference>
<name>A0ABN9SI57_9DINO</name>
<dbReference type="InterPro" id="IPR036361">
    <property type="entry name" value="SAP_dom_sf"/>
</dbReference>
<feature type="domain" description="R3H" evidence="4">
    <location>
        <begin position="33"/>
        <end position="98"/>
    </location>
</feature>
<evidence type="ECO:0000313" key="5">
    <source>
        <dbReference type="EMBL" id="CAK0831383.1"/>
    </source>
</evidence>
<evidence type="ECO:0000256" key="1">
    <source>
        <dbReference type="SAM" id="MobiDB-lite"/>
    </source>
</evidence>
<sequence length="972" mass="107222">MAAEPQGSAAGPDEGEVNLEVQAKRAWQDEAHRCRPLEVQAIINEFVADADKVELELPRSLTAAQRKEAKRLADQNKALKCESYGFGEDRRLHLFKKEARKELKVKNTFIDGWENDGGDGGDAASSRWRVVPSASTSDFDGAEARECQTLNKQQCTGRKPAQGGSQPTPPLVAVDAVFAEGLGPEGGDEIGRLQPGAPEFPAVQQVGPEGKLGAALGQLAIRDSIADRIIRQVICVTKEVRSIDGYPENINIATHISIICDNIFQMWNLCAMKQQMKQDKDYQKKNDGKDKSDSKGKTMSDSNGGKGKGKKSKGHYGDDYDYYDDDWNSSHGSWFATKDMKDVDQEYLHGVSGGHLQIFRHVKPTRDGSAPAEFNATEAPVDASIGAKSSCFTGQNTGANESDIMAQLKDLSHSADPNEENHPTTRLVESHIFMTKSIVLKNAVVAEKAGLHIAREILVCEAAMSQNLMLNFGGSAPANALLGYTPIDFYDVFCLYSGHYLPNENQRTTMDHLDHLVHQQHQPRWHHFNLGLDLLHHMHHQQQLYGNNLYMIHSLHSLDHKMAEDLQVDDESMISDGQFTPEDTAAPIYLILNKEQLYFSWKFIGQGRQEGRVGPHLQSELASAGTLRRQCQARAPGIRVCSVACSGGEQPLEPQTLDEVVDCIRPRGRLAAAEPAEDQHIAKSTWRLARPTPRTRRECPSYTEEVTPETLLSRLISEADSLDTIEAMMEVEERFKIELEDEDVNRTQTIRDLADLVWRTPRGLQKRTVCDEDYIAMIATSHAENRWGELDGDWRAEIPEQYEHFGPSLAEEHGDEEAMAEADVGVAGRWLSARGERILVKGGTVIRPDRESASDGPSTMIQLEPSDGKYNMTFQNVSYRAGLVEGRLLWDDGSAWSRPAPGAWAAAATGGGSEEAASDRRAEAARPTLGEAEARQLRVPELRDRLGALGADASGTKAQLVRRLVELGVGGA</sequence>
<keyword evidence="6" id="KW-1185">Reference proteome</keyword>
<feature type="domain" description="Carrier" evidence="2">
    <location>
        <begin position="673"/>
        <end position="761"/>
    </location>
</feature>
<dbReference type="EMBL" id="CAUYUJ010011225">
    <property type="protein sequence ID" value="CAK0831383.1"/>
    <property type="molecule type" value="Genomic_DNA"/>
</dbReference>
<dbReference type="Gene3D" id="1.10.720.30">
    <property type="entry name" value="SAP domain"/>
    <property type="match status" value="1"/>
</dbReference>
<dbReference type="PROSITE" id="PS50075">
    <property type="entry name" value="CARRIER"/>
    <property type="match status" value="1"/>
</dbReference>
<evidence type="ECO:0000313" key="6">
    <source>
        <dbReference type="Proteomes" id="UP001189429"/>
    </source>
</evidence>
<feature type="domain" description="SAP" evidence="3">
    <location>
        <begin position="934"/>
        <end position="968"/>
    </location>
</feature>
<dbReference type="PROSITE" id="PS50800">
    <property type="entry name" value="SAP"/>
    <property type="match status" value="1"/>
</dbReference>
<dbReference type="Pfam" id="PF00550">
    <property type="entry name" value="PP-binding"/>
    <property type="match status" value="1"/>
</dbReference>
<evidence type="ECO:0008006" key="7">
    <source>
        <dbReference type="Google" id="ProtNLM"/>
    </source>
</evidence>
<feature type="compositionally biased region" description="Basic and acidic residues" evidence="1">
    <location>
        <begin position="279"/>
        <end position="298"/>
    </location>
</feature>
<dbReference type="InterPro" id="IPR003034">
    <property type="entry name" value="SAP_dom"/>
</dbReference>
<evidence type="ECO:0000259" key="4">
    <source>
        <dbReference type="PROSITE" id="PS51061"/>
    </source>
</evidence>